<proteinExistence type="predicted"/>
<dbReference type="EMBL" id="CAJOBJ010098531">
    <property type="protein sequence ID" value="CAF4575912.1"/>
    <property type="molecule type" value="Genomic_DNA"/>
</dbReference>
<accession>A0A8S3AP88</accession>
<name>A0A8S3AP88_9BILA</name>
<dbReference type="EMBL" id="CAJOBH010123511">
    <property type="protein sequence ID" value="CAF4723617.1"/>
    <property type="molecule type" value="Genomic_DNA"/>
</dbReference>
<comment type="caution">
    <text evidence="3">The sequence shown here is derived from an EMBL/GenBank/DDBJ whole genome shotgun (WGS) entry which is preliminary data.</text>
</comment>
<feature type="non-terminal residue" evidence="3">
    <location>
        <position position="1"/>
    </location>
</feature>
<feature type="compositionally biased region" description="Basic residues" evidence="1">
    <location>
        <begin position="61"/>
        <end position="73"/>
    </location>
</feature>
<reference evidence="3" key="1">
    <citation type="submission" date="2021-02" db="EMBL/GenBank/DDBJ databases">
        <authorList>
            <person name="Nowell W R."/>
        </authorList>
    </citation>
    <scope>NUCLEOTIDE SEQUENCE</scope>
</reference>
<evidence type="ECO:0000313" key="2">
    <source>
        <dbReference type="EMBL" id="CAF4575912.1"/>
    </source>
</evidence>
<dbReference type="Proteomes" id="UP000681720">
    <property type="component" value="Unassembled WGS sequence"/>
</dbReference>
<protein>
    <submittedName>
        <fullName evidence="3">Uncharacterized protein</fullName>
    </submittedName>
</protein>
<sequence>PDSISINLSQLIGELKLDDSSSREGLSSSTTALGVDNNHNVYCNYNSVPSLMSTKPEQTRFPRRMRSSFRSRGGRGGNQHL</sequence>
<gene>
    <name evidence="3" type="ORF">BYL167_LOCUS44981</name>
    <name evidence="2" type="ORF">GIL414_LOCUS37880</name>
</gene>
<evidence type="ECO:0000256" key="1">
    <source>
        <dbReference type="SAM" id="MobiDB-lite"/>
    </source>
</evidence>
<organism evidence="3 4">
    <name type="scientific">Rotaria magnacalcarata</name>
    <dbReference type="NCBI Taxonomy" id="392030"/>
    <lineage>
        <taxon>Eukaryota</taxon>
        <taxon>Metazoa</taxon>
        <taxon>Spiralia</taxon>
        <taxon>Gnathifera</taxon>
        <taxon>Rotifera</taxon>
        <taxon>Eurotatoria</taxon>
        <taxon>Bdelloidea</taxon>
        <taxon>Philodinida</taxon>
        <taxon>Philodinidae</taxon>
        <taxon>Rotaria</taxon>
    </lineage>
</organism>
<evidence type="ECO:0000313" key="3">
    <source>
        <dbReference type="EMBL" id="CAF4723617.1"/>
    </source>
</evidence>
<feature type="region of interest" description="Disordered" evidence="1">
    <location>
        <begin position="51"/>
        <end position="81"/>
    </location>
</feature>
<evidence type="ECO:0000313" key="4">
    <source>
        <dbReference type="Proteomes" id="UP000681967"/>
    </source>
</evidence>
<feature type="region of interest" description="Disordered" evidence="1">
    <location>
        <begin position="18"/>
        <end position="38"/>
    </location>
</feature>
<dbReference type="AlphaFoldDB" id="A0A8S3AP88"/>
<dbReference type="Proteomes" id="UP000681967">
    <property type="component" value="Unassembled WGS sequence"/>
</dbReference>
<feature type="non-terminal residue" evidence="3">
    <location>
        <position position="81"/>
    </location>
</feature>